<dbReference type="InterPro" id="IPR024655">
    <property type="entry name" value="Asl1_glyco_hydro_catalytic"/>
</dbReference>
<gene>
    <name evidence="3" type="ORF">CC80DRAFT_398205</name>
</gene>
<dbReference type="OrthoDB" id="43654at2759"/>
<dbReference type="InterPro" id="IPR053183">
    <property type="entry name" value="ASL1"/>
</dbReference>
<organism evidence="3 4">
    <name type="scientific">Byssothecium circinans</name>
    <dbReference type="NCBI Taxonomy" id="147558"/>
    <lineage>
        <taxon>Eukaryota</taxon>
        <taxon>Fungi</taxon>
        <taxon>Dikarya</taxon>
        <taxon>Ascomycota</taxon>
        <taxon>Pezizomycotina</taxon>
        <taxon>Dothideomycetes</taxon>
        <taxon>Pleosporomycetidae</taxon>
        <taxon>Pleosporales</taxon>
        <taxon>Massarineae</taxon>
        <taxon>Massarinaceae</taxon>
        <taxon>Byssothecium</taxon>
    </lineage>
</organism>
<dbReference type="Gene3D" id="3.20.20.80">
    <property type="entry name" value="Glycosidases"/>
    <property type="match status" value="1"/>
</dbReference>
<dbReference type="FunFam" id="3.20.20.80:FF:000207">
    <property type="entry name" value="Glycoside hydrolase family 128 protein"/>
    <property type="match status" value="1"/>
</dbReference>
<evidence type="ECO:0000259" key="2">
    <source>
        <dbReference type="Pfam" id="PF11790"/>
    </source>
</evidence>
<dbReference type="InterPro" id="IPR017853">
    <property type="entry name" value="GH"/>
</dbReference>
<evidence type="ECO:0000313" key="3">
    <source>
        <dbReference type="EMBL" id="KAF1963495.1"/>
    </source>
</evidence>
<dbReference type="Proteomes" id="UP000800035">
    <property type="component" value="Unassembled WGS sequence"/>
</dbReference>
<reference evidence="3" key="1">
    <citation type="journal article" date="2020" name="Stud. Mycol.">
        <title>101 Dothideomycetes genomes: a test case for predicting lifestyles and emergence of pathogens.</title>
        <authorList>
            <person name="Haridas S."/>
            <person name="Albert R."/>
            <person name="Binder M."/>
            <person name="Bloem J."/>
            <person name="Labutti K."/>
            <person name="Salamov A."/>
            <person name="Andreopoulos B."/>
            <person name="Baker S."/>
            <person name="Barry K."/>
            <person name="Bills G."/>
            <person name="Bluhm B."/>
            <person name="Cannon C."/>
            <person name="Castanera R."/>
            <person name="Culley D."/>
            <person name="Daum C."/>
            <person name="Ezra D."/>
            <person name="Gonzalez J."/>
            <person name="Henrissat B."/>
            <person name="Kuo A."/>
            <person name="Liang C."/>
            <person name="Lipzen A."/>
            <person name="Lutzoni F."/>
            <person name="Magnuson J."/>
            <person name="Mondo S."/>
            <person name="Nolan M."/>
            <person name="Ohm R."/>
            <person name="Pangilinan J."/>
            <person name="Park H.-J."/>
            <person name="Ramirez L."/>
            <person name="Alfaro M."/>
            <person name="Sun H."/>
            <person name="Tritt A."/>
            <person name="Yoshinaga Y."/>
            <person name="Zwiers L.-H."/>
            <person name="Turgeon B."/>
            <person name="Goodwin S."/>
            <person name="Spatafora J."/>
            <person name="Crous P."/>
            <person name="Grigoriev I."/>
        </authorList>
    </citation>
    <scope>NUCLEOTIDE SEQUENCE</scope>
    <source>
        <strain evidence="3">CBS 675.92</strain>
    </source>
</reference>
<feature type="domain" description="Asl1-like glycosyl hydrolase catalytic" evidence="2">
    <location>
        <begin position="34"/>
        <end position="270"/>
    </location>
</feature>
<proteinExistence type="predicted"/>
<feature type="chain" id="PRO_5025493860" description="Asl1-like glycosyl hydrolase catalytic domain-containing protein" evidence="1">
    <location>
        <begin position="19"/>
        <end position="311"/>
    </location>
</feature>
<accession>A0A6A5UF09</accession>
<keyword evidence="1" id="KW-0732">Signal</keyword>
<evidence type="ECO:0000313" key="4">
    <source>
        <dbReference type="Proteomes" id="UP000800035"/>
    </source>
</evidence>
<dbReference type="Pfam" id="PF11790">
    <property type="entry name" value="Glyco_hydro_cc"/>
    <property type="match status" value="1"/>
</dbReference>
<name>A0A6A5UF09_9PLEO</name>
<dbReference type="PANTHER" id="PTHR34154:SF3">
    <property type="entry name" value="ALKALI-SENSITIVE LINKAGE PROTEIN 1"/>
    <property type="match status" value="1"/>
</dbReference>
<keyword evidence="4" id="KW-1185">Reference proteome</keyword>
<dbReference type="EMBL" id="ML976977">
    <property type="protein sequence ID" value="KAF1963495.1"/>
    <property type="molecule type" value="Genomic_DNA"/>
</dbReference>
<dbReference type="SUPFAM" id="SSF51445">
    <property type="entry name" value="(Trans)glycosidases"/>
    <property type="match status" value="1"/>
</dbReference>
<sequence length="311" mass="33606">MLYRYAAASAALLTLVASSSSPKRGLCHVPSEKNPNDDTIWTSTPGSNLTWYYNYKSSPSPSFKPIKTLQFVPMLWGASDTDKGTPFLDSIKSQLASGASIPYVLAFNEPDGTHATGGSNVSVGLAASTWKKQIEPLKELGVKVGAPAVTGSPDGFTWLKNFFKACEGGCNPDFVPVHWYGSFEGLASHIGQVVGAYPNLTVWVTEWGYADRGLEDTQRFFNQSVGMFDRWDNITHYSYFGAFRSSISNVGPNAAMLTEKGELTDIGSWYLGGSATNRIPHKNAAASVTCSYSLWGKLLLSLLVSEVLAAL</sequence>
<dbReference type="PANTHER" id="PTHR34154">
    <property type="entry name" value="ALKALI-SENSITIVE LINKAGE PROTEIN 1"/>
    <property type="match status" value="1"/>
</dbReference>
<evidence type="ECO:0000256" key="1">
    <source>
        <dbReference type="SAM" id="SignalP"/>
    </source>
</evidence>
<feature type="signal peptide" evidence="1">
    <location>
        <begin position="1"/>
        <end position="18"/>
    </location>
</feature>
<dbReference type="GO" id="GO:0009277">
    <property type="term" value="C:fungal-type cell wall"/>
    <property type="evidence" value="ECO:0007669"/>
    <property type="project" value="TreeGrafter"/>
</dbReference>
<dbReference type="AlphaFoldDB" id="A0A6A5UF09"/>
<dbReference type="GO" id="GO:0071966">
    <property type="term" value="P:fungal-type cell wall polysaccharide metabolic process"/>
    <property type="evidence" value="ECO:0007669"/>
    <property type="project" value="TreeGrafter"/>
</dbReference>
<protein>
    <recommendedName>
        <fullName evidence="2">Asl1-like glycosyl hydrolase catalytic domain-containing protein</fullName>
    </recommendedName>
</protein>